<organism evidence="1 2">
    <name type="scientific">Neobacillus niacini</name>
    <dbReference type="NCBI Taxonomy" id="86668"/>
    <lineage>
        <taxon>Bacteria</taxon>
        <taxon>Bacillati</taxon>
        <taxon>Bacillota</taxon>
        <taxon>Bacilli</taxon>
        <taxon>Bacillales</taxon>
        <taxon>Bacillaceae</taxon>
        <taxon>Neobacillus</taxon>
    </lineage>
</organism>
<reference evidence="2" key="2">
    <citation type="submission" date="2020-08" db="EMBL/GenBank/DDBJ databases">
        <title>The Agave Microbiome: Exploring the role of microbial communities in plant adaptations to desert environments.</title>
        <authorList>
            <person name="Partida-Martinez L.P."/>
        </authorList>
    </citation>
    <scope>NUCLEOTIDE SEQUENCE [LARGE SCALE GENOMIC DNA]</scope>
    <source>
        <strain evidence="2">AT2.8</strain>
    </source>
</reference>
<dbReference type="AlphaFoldDB" id="A0A852TAY8"/>
<proteinExistence type="predicted"/>
<reference evidence="2" key="1">
    <citation type="submission" date="2020-07" db="EMBL/GenBank/DDBJ databases">
        <authorList>
            <person name="Partida-Martinez L."/>
            <person name="Huntemann M."/>
            <person name="Clum A."/>
            <person name="Wang J."/>
            <person name="Palaniappan K."/>
            <person name="Ritter S."/>
            <person name="Chen I.-M."/>
            <person name="Stamatis D."/>
            <person name="Reddy T."/>
            <person name="O'Malley R."/>
            <person name="Daum C."/>
            <person name="Shapiro N."/>
            <person name="Ivanova N."/>
            <person name="Kyrpides N."/>
            <person name="Woyke T."/>
        </authorList>
    </citation>
    <scope>NUCLEOTIDE SEQUENCE [LARGE SCALE GENOMIC DNA]</scope>
    <source>
        <strain evidence="2">AT2.8</strain>
    </source>
</reference>
<evidence type="ECO:0000313" key="2">
    <source>
        <dbReference type="Proteomes" id="UP000548423"/>
    </source>
</evidence>
<evidence type="ECO:0000313" key="1">
    <source>
        <dbReference type="EMBL" id="NYE05933.1"/>
    </source>
</evidence>
<accession>A0A852TAY8</accession>
<gene>
    <name evidence="1" type="ORF">F4694_002708</name>
</gene>
<keyword evidence="1" id="KW-0282">Flagellum</keyword>
<dbReference type="EMBL" id="JACCBX010000005">
    <property type="protein sequence ID" value="NYE05933.1"/>
    <property type="molecule type" value="Genomic_DNA"/>
</dbReference>
<dbReference type="Proteomes" id="UP000548423">
    <property type="component" value="Unassembled WGS sequence"/>
</dbReference>
<sequence>MEESKLLLSQFASEEGFELSKYLNHLFEYVSHQLGQNPPSTTEMENT</sequence>
<name>A0A852TAY8_9BACI</name>
<keyword evidence="1" id="KW-0969">Cilium</keyword>
<keyword evidence="1" id="KW-0966">Cell projection</keyword>
<comment type="caution">
    <text evidence="1">The sequence shown here is derived from an EMBL/GenBank/DDBJ whole genome shotgun (WGS) entry which is preliminary data.</text>
</comment>
<protein>
    <submittedName>
        <fullName evidence="1">Flagellin-specific chaperone FliS</fullName>
    </submittedName>
</protein>